<feature type="domain" description="Inner membrane protein YejM N-terminal" evidence="2">
    <location>
        <begin position="7"/>
        <end position="239"/>
    </location>
</feature>
<name>A0ABQ6GYP9_9GAMM</name>
<evidence type="ECO:0000313" key="3">
    <source>
        <dbReference type="EMBL" id="GLX80349.1"/>
    </source>
</evidence>
<feature type="transmembrane region" description="Helical" evidence="1">
    <location>
        <begin position="58"/>
        <end position="81"/>
    </location>
</feature>
<gene>
    <name evidence="3" type="ORF">tinsulaeT_36890</name>
</gene>
<evidence type="ECO:0000256" key="1">
    <source>
        <dbReference type="SAM" id="Phobius"/>
    </source>
</evidence>
<organism evidence="3 4">
    <name type="scientific">Thalassotalea insulae</name>
    <dbReference type="NCBI Taxonomy" id="2056778"/>
    <lineage>
        <taxon>Bacteria</taxon>
        <taxon>Pseudomonadati</taxon>
        <taxon>Pseudomonadota</taxon>
        <taxon>Gammaproteobacteria</taxon>
        <taxon>Alteromonadales</taxon>
        <taxon>Colwelliaceae</taxon>
        <taxon>Thalassotalea</taxon>
    </lineage>
</organism>
<dbReference type="RefSeq" id="WP_284246331.1">
    <property type="nucleotide sequence ID" value="NZ_BSST01000001.1"/>
</dbReference>
<keyword evidence="4" id="KW-1185">Reference proteome</keyword>
<feature type="transmembrane region" description="Helical" evidence="1">
    <location>
        <begin position="172"/>
        <end position="195"/>
    </location>
</feature>
<feature type="transmembrane region" description="Helical" evidence="1">
    <location>
        <begin position="93"/>
        <end position="112"/>
    </location>
</feature>
<dbReference type="InterPro" id="IPR024588">
    <property type="entry name" value="YejM_N"/>
</dbReference>
<feature type="transmembrane region" description="Helical" evidence="1">
    <location>
        <begin position="138"/>
        <end position="160"/>
    </location>
</feature>
<dbReference type="Proteomes" id="UP001157186">
    <property type="component" value="Unassembled WGS sequence"/>
</dbReference>
<keyword evidence="1" id="KW-0472">Membrane</keyword>
<dbReference type="PIRSF" id="PIRSF004950">
    <property type="entry name" value="Mmb_sulf_HI0842"/>
    <property type="match status" value="1"/>
</dbReference>
<dbReference type="Pfam" id="PF11893">
    <property type="entry name" value="DUF3413"/>
    <property type="match status" value="1"/>
</dbReference>
<keyword evidence="1" id="KW-1133">Transmembrane helix</keyword>
<protein>
    <submittedName>
        <fullName evidence="3">Hydrolase</fullName>
    </submittedName>
</protein>
<sequence length="558" mass="63790">MVSAEQKTYSKRLLLLVSWSHWFTFFNIIAAILLSSFYIFNETTPETLLGSVYLLTTWLSHMGFLTFIGFVLILFPITLVFPYTRFIRGSASVIFTLGLLMLLLDAFIYTRLGYHLNASSSDQILALIQTQINQNARAFWFITLLLFIAILMFELVVSNYAWKHLRNLQKTVFARFIVIGLVVSFFFSHIIHIWADANLEYDILKQDTVLPLSYPSTAKTLLTKYGLFDRNDYIARKTSPISFTEKLAHLTDISDKCQVTTPVNQSSYLLLTQHELSTGQIKRFAQRATANKLELTKHIDNALPNDSWFNLLYSLPSAYKQQVLAANYQPLLFNVLRRHQLTTSLTVIGENSQHHQWQDYQELFDSQLEVADISSLVITNSLVNNSAGLHVYYFTDNDNYQYELFIDALLLSQRNKKIKDNIYISSLGNKNRNTALTIKPALLIAPSLSKDKGQFLTSQMDIQPTLVSHWLNCDLAPIEYSAGSDIMTLTEDRVIANTMDDGIMVFNKDKSVFIDQNGNFQSYSRQLEAPITVSSDFPLMIDGVNFIKRFAKYNQAAQ</sequence>
<accession>A0ABQ6GYP9</accession>
<proteinExistence type="predicted"/>
<comment type="caution">
    <text evidence="3">The sequence shown here is derived from an EMBL/GenBank/DDBJ whole genome shotgun (WGS) entry which is preliminary data.</text>
</comment>
<feature type="transmembrane region" description="Helical" evidence="1">
    <location>
        <begin position="12"/>
        <end position="38"/>
    </location>
</feature>
<reference evidence="3 4" key="1">
    <citation type="submission" date="2023-03" db="EMBL/GenBank/DDBJ databases">
        <title>Draft genome sequence of Thalassotalea insulae KCTC 62186T.</title>
        <authorList>
            <person name="Sawabe T."/>
        </authorList>
    </citation>
    <scope>NUCLEOTIDE SEQUENCE [LARGE SCALE GENOMIC DNA]</scope>
    <source>
        <strain evidence="3 4">KCTC 62186</strain>
    </source>
</reference>
<dbReference type="GO" id="GO:0016787">
    <property type="term" value="F:hydrolase activity"/>
    <property type="evidence" value="ECO:0007669"/>
    <property type="project" value="UniProtKB-KW"/>
</dbReference>
<dbReference type="InterPro" id="IPR012159">
    <property type="entry name" value="YejM-like"/>
</dbReference>
<evidence type="ECO:0000259" key="2">
    <source>
        <dbReference type="Pfam" id="PF11893"/>
    </source>
</evidence>
<keyword evidence="3" id="KW-0378">Hydrolase</keyword>
<evidence type="ECO:0000313" key="4">
    <source>
        <dbReference type="Proteomes" id="UP001157186"/>
    </source>
</evidence>
<keyword evidence="1" id="KW-0812">Transmembrane</keyword>
<dbReference type="EMBL" id="BSST01000001">
    <property type="protein sequence ID" value="GLX80349.1"/>
    <property type="molecule type" value="Genomic_DNA"/>
</dbReference>